<reference evidence="2 3" key="1">
    <citation type="submission" date="2024-06" db="EMBL/GenBank/DDBJ databases">
        <title>The Natural Products Discovery Center: Release of the First 8490 Sequenced Strains for Exploring Actinobacteria Biosynthetic Diversity.</title>
        <authorList>
            <person name="Kalkreuter E."/>
            <person name="Kautsar S.A."/>
            <person name="Yang D."/>
            <person name="Bader C.D."/>
            <person name="Teijaro C.N."/>
            <person name="Fluegel L."/>
            <person name="Davis C.M."/>
            <person name="Simpson J.R."/>
            <person name="Lauterbach L."/>
            <person name="Steele A.D."/>
            <person name="Gui C."/>
            <person name="Meng S."/>
            <person name="Li G."/>
            <person name="Viehrig K."/>
            <person name="Ye F."/>
            <person name="Su P."/>
            <person name="Kiefer A.F."/>
            <person name="Nichols A."/>
            <person name="Cepeda A.J."/>
            <person name="Yan W."/>
            <person name="Fan B."/>
            <person name="Jiang Y."/>
            <person name="Adhikari A."/>
            <person name="Zheng C.-J."/>
            <person name="Schuster L."/>
            <person name="Cowan T.M."/>
            <person name="Smanski M.J."/>
            <person name="Chevrette M.G."/>
            <person name="De Carvalho L.P.S."/>
            <person name="Shen B."/>
        </authorList>
    </citation>
    <scope>NUCLEOTIDE SEQUENCE [LARGE SCALE GENOMIC DNA]</scope>
    <source>
        <strain evidence="2 3">NPDC019708</strain>
    </source>
</reference>
<dbReference type="EMBL" id="JBEYBF010000013">
    <property type="protein sequence ID" value="MEU1954176.1"/>
    <property type="molecule type" value="Genomic_DNA"/>
</dbReference>
<evidence type="ECO:0000313" key="3">
    <source>
        <dbReference type="Proteomes" id="UP001550628"/>
    </source>
</evidence>
<dbReference type="RefSeq" id="WP_030525205.1">
    <property type="nucleotide sequence ID" value="NZ_JBEXYG010000001.1"/>
</dbReference>
<sequence>MTAIRNQPARVVGVERGTAVLAAFTCLVFSIGITVLAGSALIGVAVTAALAAGIWLTSKILPTN</sequence>
<keyword evidence="1" id="KW-0472">Membrane</keyword>
<organism evidence="2 3">
    <name type="scientific">Nocardia rhamnosiphila</name>
    <dbReference type="NCBI Taxonomy" id="426716"/>
    <lineage>
        <taxon>Bacteria</taxon>
        <taxon>Bacillati</taxon>
        <taxon>Actinomycetota</taxon>
        <taxon>Actinomycetes</taxon>
        <taxon>Mycobacteriales</taxon>
        <taxon>Nocardiaceae</taxon>
        <taxon>Nocardia</taxon>
    </lineage>
</organism>
<dbReference type="GeneID" id="96248101"/>
<gene>
    <name evidence="2" type="ORF">ABZ510_20210</name>
</gene>
<keyword evidence="1" id="KW-0812">Transmembrane</keyword>
<name>A0ABV2WTG5_9NOCA</name>
<keyword evidence="1" id="KW-1133">Transmembrane helix</keyword>
<evidence type="ECO:0000256" key="1">
    <source>
        <dbReference type="SAM" id="Phobius"/>
    </source>
</evidence>
<protein>
    <submittedName>
        <fullName evidence="2">Uncharacterized protein</fullName>
    </submittedName>
</protein>
<comment type="caution">
    <text evidence="2">The sequence shown here is derived from an EMBL/GenBank/DDBJ whole genome shotgun (WGS) entry which is preliminary data.</text>
</comment>
<proteinExistence type="predicted"/>
<dbReference type="Proteomes" id="UP001550628">
    <property type="component" value="Unassembled WGS sequence"/>
</dbReference>
<evidence type="ECO:0000313" key="2">
    <source>
        <dbReference type="EMBL" id="MEU1954176.1"/>
    </source>
</evidence>
<keyword evidence="3" id="KW-1185">Reference proteome</keyword>
<accession>A0ABV2WTG5</accession>
<feature type="transmembrane region" description="Helical" evidence="1">
    <location>
        <begin position="21"/>
        <end position="54"/>
    </location>
</feature>